<dbReference type="Gene3D" id="2.40.37.10">
    <property type="entry name" value="Lyase, Ornithine Decarboxylase, Chain A, domain 1"/>
    <property type="match status" value="1"/>
</dbReference>
<keyword evidence="9 12" id="KW-0745">Spermidine biosynthesis</keyword>
<dbReference type="Proteomes" id="UP000198773">
    <property type="component" value="Unassembled WGS sequence"/>
</dbReference>
<keyword evidence="6 12" id="KW-0210">Decarboxylase</keyword>
<reference evidence="18 19" key="1">
    <citation type="submission" date="2016-10" db="EMBL/GenBank/DDBJ databases">
        <authorList>
            <person name="de Groot N.N."/>
        </authorList>
    </citation>
    <scope>NUCLEOTIDE SEQUENCE [LARGE SCALE GENOMIC DNA]</scope>
    <source>
        <strain evidence="18 19">CGMCC 1.3430</strain>
    </source>
</reference>
<dbReference type="PRINTS" id="PR01179">
    <property type="entry name" value="ODADCRBXLASE"/>
</dbReference>
<dbReference type="InterPro" id="IPR002985">
    <property type="entry name" value="Arg_decrbxlase"/>
</dbReference>
<dbReference type="OrthoDB" id="9802658at2"/>
<accession>A0A1H4D8G9</accession>
<dbReference type="PANTHER" id="PTHR43295">
    <property type="entry name" value="ARGININE DECARBOXYLASE"/>
    <property type="match status" value="1"/>
</dbReference>
<dbReference type="UniPathway" id="UPA00186">
    <property type="reaction ID" value="UER00284"/>
</dbReference>
<evidence type="ECO:0000256" key="3">
    <source>
        <dbReference type="ARBA" id="ARBA00002257"/>
    </source>
</evidence>
<comment type="cofactor">
    <cofactor evidence="2 12">
        <name>Mg(2+)</name>
        <dbReference type="ChEBI" id="CHEBI:18420"/>
    </cofactor>
</comment>
<evidence type="ECO:0000256" key="7">
    <source>
        <dbReference type="ARBA" id="ARBA00022842"/>
    </source>
</evidence>
<dbReference type="Gene3D" id="1.20.58.930">
    <property type="match status" value="1"/>
</dbReference>
<comment type="catalytic activity">
    <reaction evidence="12">
        <text>L-arginine + H(+) = agmatine + CO2</text>
        <dbReference type="Rhea" id="RHEA:17641"/>
        <dbReference type="ChEBI" id="CHEBI:15378"/>
        <dbReference type="ChEBI" id="CHEBI:16526"/>
        <dbReference type="ChEBI" id="CHEBI:32682"/>
        <dbReference type="ChEBI" id="CHEBI:58145"/>
        <dbReference type="EC" id="4.1.1.19"/>
    </reaction>
</comment>
<dbReference type="PANTHER" id="PTHR43295:SF9">
    <property type="entry name" value="BIOSYNTHETIC ARGININE DECARBOXYLASE"/>
    <property type="match status" value="1"/>
</dbReference>
<evidence type="ECO:0000256" key="8">
    <source>
        <dbReference type="ARBA" id="ARBA00022898"/>
    </source>
</evidence>
<dbReference type="GO" id="GO:0006527">
    <property type="term" value="P:L-arginine catabolic process"/>
    <property type="evidence" value="ECO:0007669"/>
    <property type="project" value="InterPro"/>
</dbReference>
<evidence type="ECO:0000256" key="10">
    <source>
        <dbReference type="ARBA" id="ARBA00023115"/>
    </source>
</evidence>
<dbReference type="FunFam" id="3.20.20.10:FF:000001">
    <property type="entry name" value="Biosynthetic arginine decarboxylase"/>
    <property type="match status" value="1"/>
</dbReference>
<dbReference type="InterPro" id="IPR022644">
    <property type="entry name" value="De-COase2_N"/>
</dbReference>
<comment type="function">
    <text evidence="3 12">Catalyzes the biosynthesis of agmatine from arginine.</text>
</comment>
<dbReference type="GO" id="GO:0046872">
    <property type="term" value="F:metal ion binding"/>
    <property type="evidence" value="ECO:0007669"/>
    <property type="project" value="UniProtKB-KW"/>
</dbReference>
<dbReference type="Pfam" id="PF17944">
    <property type="entry name" value="Arg_decarbox_C"/>
    <property type="match status" value="1"/>
</dbReference>
<feature type="domain" description="Arginine decarboxylase C-terminal helical" evidence="17">
    <location>
        <begin position="577"/>
        <end position="626"/>
    </location>
</feature>
<gene>
    <name evidence="12" type="primary">speA</name>
    <name evidence="18" type="ORF">SAMN04488051_105123</name>
</gene>
<dbReference type="Pfam" id="PF02784">
    <property type="entry name" value="Orn_Arg_deC_N"/>
    <property type="match status" value="1"/>
</dbReference>
<dbReference type="InterPro" id="IPR029066">
    <property type="entry name" value="PLP-binding_barrel"/>
</dbReference>
<evidence type="ECO:0000256" key="9">
    <source>
        <dbReference type="ARBA" id="ARBA00023066"/>
    </source>
</evidence>
<dbReference type="STRING" id="152573.SAMN04488051_105123"/>
<dbReference type="SUPFAM" id="SSF51419">
    <property type="entry name" value="PLP-binding barrel"/>
    <property type="match status" value="1"/>
</dbReference>
<feature type="active site" description="Proton donor" evidence="14">
    <location>
        <position position="499"/>
    </location>
</feature>
<keyword evidence="19" id="KW-1185">Reference proteome</keyword>
<dbReference type="CDD" id="cd06830">
    <property type="entry name" value="PLPDE_III_ADC"/>
    <property type="match status" value="1"/>
</dbReference>
<keyword evidence="8 12" id="KW-0663">Pyridoxal phosphate</keyword>
<keyword evidence="7 12" id="KW-0460">Magnesium</keyword>
<dbReference type="NCBIfam" id="TIGR01273">
    <property type="entry name" value="speA"/>
    <property type="match status" value="1"/>
</dbReference>
<keyword evidence="5 12" id="KW-0479">Metal-binding</keyword>
<feature type="binding site" evidence="12">
    <location>
        <begin position="281"/>
        <end position="291"/>
    </location>
    <ligand>
        <name>substrate</name>
    </ligand>
</feature>
<dbReference type="GO" id="GO:0033388">
    <property type="term" value="P:putrescine biosynthetic process from arginine"/>
    <property type="evidence" value="ECO:0007669"/>
    <property type="project" value="TreeGrafter"/>
</dbReference>
<feature type="domain" description="Orn/DAP/Arg decarboxylase 2 N-terminal" evidence="15">
    <location>
        <begin position="82"/>
        <end position="341"/>
    </location>
</feature>
<dbReference type="Pfam" id="PF17810">
    <property type="entry name" value="Arg_decarb_HB"/>
    <property type="match status" value="1"/>
</dbReference>
<dbReference type="InterPro" id="IPR040634">
    <property type="entry name" value="Arg_decarb_HB"/>
</dbReference>
<sequence length="628" mass="70333">MIDWGTEKARSIYNVATWSEGYFDINPKGELVAYPDQDHSKPGIHFPELVQRFKDEGLTLPVLVRFTDILQHRIDSLITAFQKAKQEKDYLGQYTAVYPIKVNQQYSVVKKLLSHDSGTVGLEAGSKPELMAILGVSDKPLSIVCNGYKDSEFLRLATIGQMMGHKVYIVVEKLSELKTLLREIDQLGAAPLIGIRIKLNSIGKGKWQNTGGEKGKFGLTATQVLQAIEVLKEAGKLDLLQLVHFHIGSQIANIRDIHNAIRECARHYAELRTLGVPIDTVDVGGGLGVDYEGSRSRSTCSMNYTMHEYARNVVNGLKEVCDEYDLPHPNIISESGRAMTAHHAVLVTDAIDIERAPGLKYLPEPGEDAPSVVLGLWDAYTNVTPRTAVEAYHDAVHYFSDAHTQYVHGLLNLQDWSLLEQIYFATINRVRDNLDLSSRSHRAIHDELNEKLADKLFVNFSLFQSMPDAWGIDQLFPVMPLERMHEPLDHRCIIQDITCDSDGMLKSYADGNGIESSLPMPVYKEDEQYLLGMFMVGAYQEILGDLHNLFGDTDSVHVELTDDGGYQLTNVIKGDTVADVLRYVHFDANKLIQSYSDQLGALDMPAERRAELLEELKAGVNGYTYFED</sequence>
<evidence type="ECO:0000256" key="5">
    <source>
        <dbReference type="ARBA" id="ARBA00022723"/>
    </source>
</evidence>
<comment type="pathway">
    <text evidence="12">Amine and polyamine biosynthesis; agmatine biosynthesis; agmatine from L-arginine: step 1/1.</text>
</comment>
<dbReference type="Gene3D" id="1.10.287.3440">
    <property type="match status" value="1"/>
</dbReference>
<dbReference type="SUPFAM" id="SSF50621">
    <property type="entry name" value="Alanine racemase C-terminal domain-like"/>
    <property type="match status" value="1"/>
</dbReference>
<dbReference type="InterPro" id="IPR041128">
    <property type="entry name" value="Arg_decarbox_C"/>
</dbReference>
<evidence type="ECO:0000259" key="16">
    <source>
        <dbReference type="Pfam" id="PF17810"/>
    </source>
</evidence>
<evidence type="ECO:0000256" key="11">
    <source>
        <dbReference type="ARBA" id="ARBA00023239"/>
    </source>
</evidence>
<evidence type="ECO:0000256" key="1">
    <source>
        <dbReference type="ARBA" id="ARBA00001933"/>
    </source>
</evidence>
<dbReference type="GO" id="GO:0008792">
    <property type="term" value="F:arginine decarboxylase activity"/>
    <property type="evidence" value="ECO:0007669"/>
    <property type="project" value="UniProtKB-UniRule"/>
</dbReference>
<evidence type="ECO:0000256" key="13">
    <source>
        <dbReference type="PIRSR" id="PIRSR001336-50"/>
    </source>
</evidence>
<dbReference type="AlphaFoldDB" id="A0A1H4D8G9"/>
<dbReference type="PRINTS" id="PR01180">
    <property type="entry name" value="ARGDCRBXLASE"/>
</dbReference>
<feature type="domain" description="Arginine decarboxylase helical bundle" evidence="16">
    <location>
        <begin position="367"/>
        <end position="449"/>
    </location>
</feature>
<proteinExistence type="inferred from homology"/>
<protein>
    <recommendedName>
        <fullName evidence="12">Biosynthetic arginine decarboxylase</fullName>
        <shortName evidence="12">ADC</shortName>
        <ecNumber evidence="12">4.1.1.19</ecNumber>
    </recommendedName>
</protein>
<evidence type="ECO:0000259" key="17">
    <source>
        <dbReference type="Pfam" id="PF17944"/>
    </source>
</evidence>
<name>A0A1H4D8G9_ALKAM</name>
<evidence type="ECO:0000313" key="19">
    <source>
        <dbReference type="Proteomes" id="UP000198773"/>
    </source>
</evidence>
<dbReference type="HAMAP" id="MF_01417">
    <property type="entry name" value="SpeA"/>
    <property type="match status" value="1"/>
</dbReference>
<evidence type="ECO:0000256" key="2">
    <source>
        <dbReference type="ARBA" id="ARBA00001946"/>
    </source>
</evidence>
<dbReference type="RefSeq" id="WP_091342878.1">
    <property type="nucleotide sequence ID" value="NZ_FNRM01000005.1"/>
</dbReference>
<evidence type="ECO:0000256" key="6">
    <source>
        <dbReference type="ARBA" id="ARBA00022793"/>
    </source>
</evidence>
<dbReference type="InterPro" id="IPR022657">
    <property type="entry name" value="De-COase2_CS"/>
</dbReference>
<dbReference type="EC" id="4.1.1.19" evidence="12"/>
<dbReference type="PROSITE" id="PS00879">
    <property type="entry name" value="ODR_DC_2_2"/>
    <property type="match status" value="1"/>
</dbReference>
<dbReference type="EMBL" id="FNRM01000005">
    <property type="protein sequence ID" value="SEA68991.1"/>
    <property type="molecule type" value="Genomic_DNA"/>
</dbReference>
<evidence type="ECO:0000313" key="18">
    <source>
        <dbReference type="EMBL" id="SEA68991.1"/>
    </source>
</evidence>
<evidence type="ECO:0000256" key="4">
    <source>
        <dbReference type="ARBA" id="ARBA00008357"/>
    </source>
</evidence>
<evidence type="ECO:0000259" key="15">
    <source>
        <dbReference type="Pfam" id="PF02784"/>
    </source>
</evidence>
<feature type="modified residue" description="N6-(pyridoxal phosphate)lysine" evidence="12 13">
    <location>
        <position position="101"/>
    </location>
</feature>
<comment type="cofactor">
    <cofactor evidence="1 12 13">
        <name>pyridoxal 5'-phosphate</name>
        <dbReference type="ChEBI" id="CHEBI:597326"/>
    </cofactor>
</comment>
<dbReference type="InterPro" id="IPR009006">
    <property type="entry name" value="Ala_racemase/Decarboxylase_C"/>
</dbReference>
<keyword evidence="10 12" id="KW-0620">Polyamine biosynthesis</keyword>
<comment type="similarity">
    <text evidence="4 12">Belongs to the Orn/Lys/Arg decarboxylase class-II family. SpeA subfamily.</text>
</comment>
<dbReference type="Gene3D" id="3.20.20.10">
    <property type="entry name" value="Alanine racemase"/>
    <property type="match status" value="1"/>
</dbReference>
<evidence type="ECO:0000256" key="12">
    <source>
        <dbReference type="HAMAP-Rule" id="MF_01417"/>
    </source>
</evidence>
<dbReference type="InterPro" id="IPR000183">
    <property type="entry name" value="Orn/DAP/Arg_de-COase"/>
</dbReference>
<keyword evidence="11 12" id="KW-0456">Lyase</keyword>
<evidence type="ECO:0000256" key="14">
    <source>
        <dbReference type="PIRSR" id="PIRSR600183-50"/>
    </source>
</evidence>
<dbReference type="GO" id="GO:0008295">
    <property type="term" value="P:spermidine biosynthetic process"/>
    <property type="evidence" value="ECO:0007669"/>
    <property type="project" value="UniProtKB-UniRule"/>
</dbReference>
<organism evidence="18 19">
    <name type="scientific">Alkalimonas amylolytica</name>
    <dbReference type="NCBI Taxonomy" id="152573"/>
    <lineage>
        <taxon>Bacteria</taxon>
        <taxon>Pseudomonadati</taxon>
        <taxon>Pseudomonadota</taxon>
        <taxon>Gammaproteobacteria</taxon>
        <taxon>Alkalimonas</taxon>
    </lineage>
</organism>
<dbReference type="PIRSF" id="PIRSF001336">
    <property type="entry name" value="Arg_decrbxlase"/>
    <property type="match status" value="1"/>
</dbReference>
<dbReference type="NCBIfam" id="NF003763">
    <property type="entry name" value="PRK05354.1"/>
    <property type="match status" value="1"/>
</dbReference>